<comment type="similarity">
    <text evidence="3 6">Belongs to the DHNA family.</text>
</comment>
<dbReference type="AlphaFoldDB" id="A0A1Y3PJL9"/>
<dbReference type="PANTHER" id="PTHR42844:SF1">
    <property type="entry name" value="DIHYDRONEOPTERIN ALDOLASE 1-RELATED"/>
    <property type="match status" value="1"/>
</dbReference>
<evidence type="ECO:0000313" key="9">
    <source>
        <dbReference type="Proteomes" id="UP000196475"/>
    </source>
</evidence>
<evidence type="ECO:0000256" key="1">
    <source>
        <dbReference type="ARBA" id="ARBA00001353"/>
    </source>
</evidence>
<organism evidence="8 9">
    <name type="scientific">Bacillus thermozeamaize</name>
    <dbReference type="NCBI Taxonomy" id="230954"/>
    <lineage>
        <taxon>Bacteria</taxon>
        <taxon>Bacillati</taxon>
        <taxon>Bacillota</taxon>
        <taxon>Bacilli</taxon>
        <taxon>Bacillales</taxon>
        <taxon>Bacillaceae</taxon>
        <taxon>Bacillus</taxon>
    </lineage>
</organism>
<dbReference type="EC" id="4.1.2.25" evidence="6"/>
<dbReference type="CDD" id="cd00534">
    <property type="entry name" value="DHNA_DHNTPE"/>
    <property type="match status" value="1"/>
</dbReference>
<comment type="function">
    <text evidence="6">Catalyzes the conversion of 7,8-dihydroneopterin to 6-hydroxymethyl-7,8-dihydropterin.</text>
</comment>
<dbReference type="GO" id="GO:0046654">
    <property type="term" value="P:tetrahydrofolate biosynthetic process"/>
    <property type="evidence" value="ECO:0007669"/>
    <property type="project" value="UniProtKB-UniRule"/>
</dbReference>
<sequence>MDKIVIQGMTFYGYHGVYEEERRLGQRFVVDVWLYLDLNPAGQSDRLADTVNYAEVYDEVARVFHGPSRQLLESLAEETAARLLKRFRIHKVTVRIMKPSPPIPGHFQHVGVEITREASD</sequence>
<dbReference type="InterPro" id="IPR006156">
    <property type="entry name" value="Dihydroneopterin_aldolase"/>
</dbReference>
<comment type="catalytic activity">
    <reaction evidence="1 6">
        <text>7,8-dihydroneopterin = 6-hydroxymethyl-7,8-dihydropterin + glycolaldehyde</text>
        <dbReference type="Rhea" id="RHEA:10540"/>
        <dbReference type="ChEBI" id="CHEBI:17001"/>
        <dbReference type="ChEBI" id="CHEBI:17071"/>
        <dbReference type="ChEBI" id="CHEBI:44841"/>
        <dbReference type="EC" id="4.1.2.25"/>
    </reaction>
</comment>
<evidence type="ECO:0000256" key="4">
    <source>
        <dbReference type="ARBA" id="ARBA00022909"/>
    </source>
</evidence>
<dbReference type="NCBIfam" id="TIGR00525">
    <property type="entry name" value="folB"/>
    <property type="match status" value="1"/>
</dbReference>
<dbReference type="PANTHER" id="PTHR42844">
    <property type="entry name" value="DIHYDRONEOPTERIN ALDOLASE 1-RELATED"/>
    <property type="match status" value="1"/>
</dbReference>
<dbReference type="NCBIfam" id="TIGR00526">
    <property type="entry name" value="folB_dom"/>
    <property type="match status" value="1"/>
</dbReference>
<dbReference type="FunFam" id="3.30.1130.10:FF:000003">
    <property type="entry name" value="7,8-dihydroneopterin aldolase"/>
    <property type="match status" value="1"/>
</dbReference>
<dbReference type="Pfam" id="PF02152">
    <property type="entry name" value="FolB"/>
    <property type="match status" value="1"/>
</dbReference>
<dbReference type="SUPFAM" id="SSF55620">
    <property type="entry name" value="Tetrahydrobiopterin biosynthesis enzymes-like"/>
    <property type="match status" value="1"/>
</dbReference>
<evidence type="ECO:0000313" key="8">
    <source>
        <dbReference type="EMBL" id="OUM85288.1"/>
    </source>
</evidence>
<dbReference type="InterPro" id="IPR006157">
    <property type="entry name" value="FolB_dom"/>
</dbReference>
<evidence type="ECO:0000259" key="7">
    <source>
        <dbReference type="SMART" id="SM00905"/>
    </source>
</evidence>
<evidence type="ECO:0000256" key="6">
    <source>
        <dbReference type="RuleBase" id="RU362079"/>
    </source>
</evidence>
<dbReference type="Gene3D" id="3.30.1130.10">
    <property type="match status" value="1"/>
</dbReference>
<dbReference type="GO" id="GO:0046656">
    <property type="term" value="P:folic acid biosynthetic process"/>
    <property type="evidence" value="ECO:0007669"/>
    <property type="project" value="UniProtKB-UniRule"/>
</dbReference>
<keyword evidence="5 6" id="KW-0456">Lyase</keyword>
<accession>A0A1Y3PJL9</accession>
<evidence type="ECO:0000256" key="3">
    <source>
        <dbReference type="ARBA" id="ARBA00005708"/>
    </source>
</evidence>
<proteinExistence type="inferred from homology"/>
<evidence type="ECO:0000256" key="5">
    <source>
        <dbReference type="ARBA" id="ARBA00023239"/>
    </source>
</evidence>
<feature type="domain" description="Dihydroneopterin aldolase/epimerase" evidence="7">
    <location>
        <begin position="4"/>
        <end position="116"/>
    </location>
</feature>
<comment type="pathway">
    <text evidence="2 6">Cofactor biosynthesis; tetrahydrofolate biosynthesis; 2-amino-4-hydroxy-6-hydroxymethyl-7,8-dihydropteridine diphosphate from 7,8-dihydroneopterin triphosphate: step 3/4.</text>
</comment>
<reference evidence="9" key="1">
    <citation type="submission" date="2016-06" db="EMBL/GenBank/DDBJ databases">
        <authorList>
            <person name="Nascimento L."/>
            <person name="Pereira R.V."/>
            <person name="Martins L.F."/>
            <person name="Quaggio R.B."/>
            <person name="Silva A.M."/>
            <person name="Setubal J.C."/>
        </authorList>
    </citation>
    <scope>NUCLEOTIDE SEQUENCE [LARGE SCALE GENOMIC DNA]</scope>
</reference>
<evidence type="ECO:0000256" key="2">
    <source>
        <dbReference type="ARBA" id="ARBA00005013"/>
    </source>
</evidence>
<protein>
    <recommendedName>
        <fullName evidence="6">7,8-dihydroneopterin aldolase</fullName>
        <ecNumber evidence="6">4.1.2.25</ecNumber>
    </recommendedName>
</protein>
<dbReference type="GO" id="GO:0004150">
    <property type="term" value="F:dihydroneopterin aldolase activity"/>
    <property type="evidence" value="ECO:0007669"/>
    <property type="project" value="UniProtKB-UniRule"/>
</dbReference>
<dbReference type="Proteomes" id="UP000196475">
    <property type="component" value="Unassembled WGS sequence"/>
</dbReference>
<dbReference type="InterPro" id="IPR043133">
    <property type="entry name" value="GTP-CH-I_C/QueF"/>
</dbReference>
<dbReference type="EMBL" id="LZRT01000107">
    <property type="protein sequence ID" value="OUM85288.1"/>
    <property type="molecule type" value="Genomic_DNA"/>
</dbReference>
<name>A0A1Y3PJL9_9BACI</name>
<dbReference type="GO" id="GO:0005737">
    <property type="term" value="C:cytoplasm"/>
    <property type="evidence" value="ECO:0007669"/>
    <property type="project" value="TreeGrafter"/>
</dbReference>
<dbReference type="SMART" id="SM00905">
    <property type="entry name" value="FolB"/>
    <property type="match status" value="1"/>
</dbReference>
<dbReference type="UniPathway" id="UPA00077">
    <property type="reaction ID" value="UER00154"/>
</dbReference>
<keyword evidence="4 6" id="KW-0289">Folate biosynthesis</keyword>
<comment type="caution">
    <text evidence="8">The sequence shown here is derived from an EMBL/GenBank/DDBJ whole genome shotgun (WGS) entry which is preliminary data.</text>
</comment>
<gene>
    <name evidence="8" type="ORF">BAA01_14675</name>
</gene>